<name>A0A6A5E859_PERFL</name>
<dbReference type="Proteomes" id="UP000465112">
    <property type="component" value="Unassembled WGS sequence"/>
</dbReference>
<accession>A0A6A5E859</accession>
<proteinExistence type="predicted"/>
<protein>
    <submittedName>
        <fullName evidence="1">Uncharacterized protein</fullName>
    </submittedName>
</protein>
<dbReference type="AlphaFoldDB" id="A0A6A5E859"/>
<organism evidence="1 2">
    <name type="scientific">Perca fluviatilis</name>
    <name type="common">European perch</name>
    <dbReference type="NCBI Taxonomy" id="8168"/>
    <lineage>
        <taxon>Eukaryota</taxon>
        <taxon>Metazoa</taxon>
        <taxon>Chordata</taxon>
        <taxon>Craniata</taxon>
        <taxon>Vertebrata</taxon>
        <taxon>Euteleostomi</taxon>
        <taxon>Actinopterygii</taxon>
        <taxon>Neopterygii</taxon>
        <taxon>Teleostei</taxon>
        <taxon>Neoteleostei</taxon>
        <taxon>Acanthomorphata</taxon>
        <taxon>Eupercaria</taxon>
        <taxon>Perciformes</taxon>
        <taxon>Percoidei</taxon>
        <taxon>Percidae</taxon>
        <taxon>Percinae</taxon>
        <taxon>Perca</taxon>
    </lineage>
</organism>
<sequence>MTGCILENSRIRYLKIAHLITSTGVIEGLRKASGEVISLSSEKKHQAGHWWDYSRGIHSVNTRNIQGIFHVMNKWSF</sequence>
<comment type="caution">
    <text evidence="1">The sequence shown here is derived from an EMBL/GenBank/DDBJ whole genome shotgun (WGS) entry which is preliminary data.</text>
</comment>
<dbReference type="EMBL" id="VHII01000018">
    <property type="protein sequence ID" value="KAF1376880.1"/>
    <property type="molecule type" value="Genomic_DNA"/>
</dbReference>
<reference evidence="1 2" key="1">
    <citation type="submission" date="2019-06" db="EMBL/GenBank/DDBJ databases">
        <title>A chromosome-scale genome assembly of the European perch, Perca fluviatilis.</title>
        <authorList>
            <person name="Roques C."/>
            <person name="Zahm M."/>
            <person name="Cabau C."/>
            <person name="Klopp C."/>
            <person name="Bouchez O."/>
            <person name="Donnadieu C."/>
            <person name="Kuhl H."/>
            <person name="Gislard M."/>
            <person name="Guendouz S."/>
            <person name="Journot L."/>
            <person name="Haffray P."/>
            <person name="Bestin A."/>
            <person name="Morvezen R."/>
            <person name="Feron R."/>
            <person name="Wen M."/>
            <person name="Jouanno E."/>
            <person name="Herpin A."/>
            <person name="Schartl M."/>
            <person name="Postlethwait J."/>
            <person name="Schaerlinger B."/>
            <person name="Chardard D."/>
            <person name="Lecocq T."/>
            <person name="Poncet C."/>
            <person name="Jaffrelo L."/>
            <person name="Lampietro C."/>
            <person name="Guiguen Y."/>
        </authorList>
    </citation>
    <scope>NUCLEOTIDE SEQUENCE [LARGE SCALE GENOMIC DNA]</scope>
    <source>
        <tissue evidence="1">Blood</tissue>
    </source>
</reference>
<evidence type="ECO:0000313" key="2">
    <source>
        <dbReference type="Proteomes" id="UP000465112"/>
    </source>
</evidence>
<evidence type="ECO:0000313" key="1">
    <source>
        <dbReference type="EMBL" id="KAF1376880.1"/>
    </source>
</evidence>
<keyword evidence="2" id="KW-1185">Reference proteome</keyword>
<gene>
    <name evidence="1" type="ORF">PFLUV_G00216070</name>
</gene>